<accession>E6QT25</accession>
<dbReference type="EMBL" id="CABR01000083">
    <property type="protein sequence ID" value="CBI10397.1"/>
    <property type="molecule type" value="Genomic_DNA"/>
</dbReference>
<dbReference type="AlphaFoldDB" id="E6QT25"/>
<dbReference type="InterPro" id="IPR022488">
    <property type="entry name" value="PPK2-related"/>
</dbReference>
<comment type="caution">
    <text evidence="2">The sequence shown here is derived from an EMBL/GenBank/DDBJ whole genome shotgun (WGS) entry which is preliminary data.</text>
</comment>
<dbReference type="Gene3D" id="3.40.50.300">
    <property type="entry name" value="P-loop containing nucleotide triphosphate hydrolases"/>
    <property type="match status" value="1"/>
</dbReference>
<protein>
    <submittedName>
        <fullName evidence="2">Putative Polyphosphate kinase</fullName>
    </submittedName>
</protein>
<name>E6QT25_9ZZZZ</name>
<dbReference type="Pfam" id="PF03976">
    <property type="entry name" value="PPK2"/>
    <property type="match status" value="1"/>
</dbReference>
<dbReference type="GO" id="GO:0016301">
    <property type="term" value="F:kinase activity"/>
    <property type="evidence" value="ECO:0007669"/>
    <property type="project" value="UniProtKB-KW"/>
</dbReference>
<sequence>MADIEERQYWKQYQSAYQDCLAGTSTTAAPWYAIPADDKENARLMVAAVVLHTLRELKLEYPKMSDERLAELQTIRAKLAHQ</sequence>
<evidence type="ECO:0000259" key="1">
    <source>
        <dbReference type="Pfam" id="PF03976"/>
    </source>
</evidence>
<reference evidence="2" key="1">
    <citation type="submission" date="2009-10" db="EMBL/GenBank/DDBJ databases">
        <title>Diversity of trophic interactions inside an arsenic-rich microbial ecosystem.</title>
        <authorList>
            <person name="Bertin P.N."/>
            <person name="Heinrich-Salmeron A."/>
            <person name="Pelletier E."/>
            <person name="Goulhen-Chollet F."/>
            <person name="Arsene-Ploetze F."/>
            <person name="Gallien S."/>
            <person name="Calteau A."/>
            <person name="Vallenet D."/>
            <person name="Casiot C."/>
            <person name="Chane-Woon-Ming B."/>
            <person name="Giloteaux L."/>
            <person name="Barakat M."/>
            <person name="Bonnefoy V."/>
            <person name="Bruneel O."/>
            <person name="Chandler M."/>
            <person name="Cleiss J."/>
            <person name="Duran R."/>
            <person name="Elbaz-Poulichet F."/>
            <person name="Fonknechten N."/>
            <person name="Lauga B."/>
            <person name="Mornico D."/>
            <person name="Ortet P."/>
            <person name="Schaeffer C."/>
            <person name="Siguier P."/>
            <person name="Alexander Thil Smith A."/>
            <person name="Van Dorsselaer A."/>
            <person name="Weissenbach J."/>
            <person name="Medigue C."/>
            <person name="Le Paslier D."/>
        </authorList>
    </citation>
    <scope>NUCLEOTIDE SEQUENCE</scope>
</reference>
<gene>
    <name evidence="2" type="ORF">CARN7_1175</name>
</gene>
<organism evidence="2">
    <name type="scientific">mine drainage metagenome</name>
    <dbReference type="NCBI Taxonomy" id="410659"/>
    <lineage>
        <taxon>unclassified sequences</taxon>
        <taxon>metagenomes</taxon>
        <taxon>ecological metagenomes</taxon>
    </lineage>
</organism>
<evidence type="ECO:0000313" key="2">
    <source>
        <dbReference type="EMBL" id="CBI10397.1"/>
    </source>
</evidence>
<keyword evidence="2" id="KW-0418">Kinase</keyword>
<dbReference type="PANTHER" id="PTHR34383">
    <property type="entry name" value="POLYPHOSPHATE:AMP PHOSPHOTRANSFERASE-RELATED"/>
    <property type="match status" value="1"/>
</dbReference>
<proteinExistence type="predicted"/>
<dbReference type="InterPro" id="IPR027417">
    <property type="entry name" value="P-loop_NTPase"/>
</dbReference>
<keyword evidence="2" id="KW-0808">Transferase</keyword>
<feature type="domain" description="Polyphosphate kinase-2-related" evidence="1">
    <location>
        <begin position="2"/>
        <end position="56"/>
    </location>
</feature>
<dbReference type="PANTHER" id="PTHR34383:SF3">
    <property type="entry name" value="POLYPHOSPHATE:AMP PHOSPHOTRANSFERASE"/>
    <property type="match status" value="1"/>
</dbReference>